<feature type="domain" description="Ferritin-like diiron" evidence="8">
    <location>
        <begin position="50"/>
        <end position="210"/>
    </location>
</feature>
<dbReference type="Gene3D" id="1.20.1260.10">
    <property type="match status" value="1"/>
</dbReference>
<dbReference type="InterPro" id="IPR009040">
    <property type="entry name" value="Ferritin-like_diiron"/>
</dbReference>
<dbReference type="PROSITE" id="PS50905">
    <property type="entry name" value="FERRITIN_LIKE"/>
    <property type="match status" value="1"/>
</dbReference>
<dbReference type="GO" id="GO:0008198">
    <property type="term" value="F:ferrous iron binding"/>
    <property type="evidence" value="ECO:0007669"/>
    <property type="project" value="TreeGrafter"/>
</dbReference>
<dbReference type="AlphaFoldDB" id="A0A6P7G2P5"/>
<dbReference type="EnsemblMetazoa" id="XM_028283069.2">
    <property type="protein sequence ID" value="XP_028138870.1"/>
    <property type="gene ID" value="LOC114333216"/>
</dbReference>
<keyword evidence="10" id="KW-1185">Reference proteome</keyword>
<comment type="similarity">
    <text evidence="1 6">Belongs to the ferritin family.</text>
</comment>
<dbReference type="FunCoup" id="A0A6P7G2P5">
    <property type="interactions" value="27"/>
</dbReference>
<reference evidence="9" key="2">
    <citation type="submission" date="2025-05" db="UniProtKB">
        <authorList>
            <consortium name="EnsemblMetazoa"/>
        </authorList>
    </citation>
    <scope>IDENTIFICATION</scope>
</reference>
<dbReference type="KEGG" id="dvv:114333216"/>
<evidence type="ECO:0000256" key="3">
    <source>
        <dbReference type="ARBA" id="ARBA00022723"/>
    </source>
</evidence>
<dbReference type="OrthoDB" id="6363126at2759"/>
<dbReference type="GO" id="GO:0005737">
    <property type="term" value="C:cytoplasm"/>
    <property type="evidence" value="ECO:0007669"/>
    <property type="project" value="TreeGrafter"/>
</dbReference>
<dbReference type="InterPro" id="IPR008331">
    <property type="entry name" value="Ferritin_DPS_dom"/>
</dbReference>
<keyword evidence="7" id="KW-0732">Signal</keyword>
<evidence type="ECO:0000256" key="2">
    <source>
        <dbReference type="ARBA" id="ARBA00022434"/>
    </source>
</evidence>
<feature type="chain" id="PRO_5028474537" description="Ferritin" evidence="7">
    <location>
        <begin position="21"/>
        <end position="229"/>
    </location>
</feature>
<gene>
    <name evidence="11" type="primary">LOC114333213</name>
</gene>
<evidence type="ECO:0000256" key="7">
    <source>
        <dbReference type="SAM" id="SignalP"/>
    </source>
</evidence>
<sequence length="229" mass="26115">MPGIMKTFIVLSFLCVAALASEDFCYQDAVTACNPTAAKYVDKLNCTAKFGAIDAVESDLQKFINHHFIRSFEYLLLATNFATYERNRAGFEKLFRGLSDNKWHEGIEFIKYLTSRGGHMNFNAISKDIKGEEAEARSFDLRELTAIAKALDIEKKFVHEAHSIHREATRNNKQFHDPEISDYLEKEVVHKERDLIRKLAGYSTDLAGLLNGPDSSLALFMFDDYLQKQ</sequence>
<dbReference type="GO" id="GO:0006826">
    <property type="term" value="P:iron ion transport"/>
    <property type="evidence" value="ECO:0007669"/>
    <property type="project" value="InterPro"/>
</dbReference>
<proteinExistence type="inferred from homology"/>
<protein>
    <recommendedName>
        <fullName evidence="6">Ferritin</fullName>
    </recommendedName>
</protein>
<dbReference type="Proteomes" id="UP001652700">
    <property type="component" value="Unplaced"/>
</dbReference>
<evidence type="ECO:0000259" key="8">
    <source>
        <dbReference type="PROSITE" id="PS50905"/>
    </source>
</evidence>
<keyword evidence="3 5" id="KW-0479">Metal-binding</keyword>
<comment type="function">
    <text evidence="6">Stores iron in a soluble, non-toxic, readily available form. Important for iron homeostasis. Iron is taken up in the ferrous form and deposited as ferric hydroxides after oxidation.</text>
</comment>
<dbReference type="PANTHER" id="PTHR11431:SF51">
    <property type="entry name" value="FERRITIN"/>
    <property type="match status" value="1"/>
</dbReference>
<accession>A0A6P7G2P5</accession>
<dbReference type="Pfam" id="PF00210">
    <property type="entry name" value="Ferritin"/>
    <property type="match status" value="1"/>
</dbReference>
<dbReference type="CDD" id="cd01056">
    <property type="entry name" value="Euk_Ferritin"/>
    <property type="match status" value="1"/>
</dbReference>
<evidence type="ECO:0000313" key="11">
    <source>
        <dbReference type="RefSeq" id="XP_028138870.1"/>
    </source>
</evidence>
<organism evidence="11">
    <name type="scientific">Diabrotica virgifera virgifera</name>
    <name type="common">western corn rootworm</name>
    <dbReference type="NCBI Taxonomy" id="50390"/>
    <lineage>
        <taxon>Eukaryota</taxon>
        <taxon>Metazoa</taxon>
        <taxon>Ecdysozoa</taxon>
        <taxon>Arthropoda</taxon>
        <taxon>Hexapoda</taxon>
        <taxon>Insecta</taxon>
        <taxon>Pterygota</taxon>
        <taxon>Neoptera</taxon>
        <taxon>Endopterygota</taxon>
        <taxon>Coleoptera</taxon>
        <taxon>Polyphaga</taxon>
        <taxon>Cucujiformia</taxon>
        <taxon>Chrysomeloidea</taxon>
        <taxon>Chrysomelidae</taxon>
        <taxon>Galerucinae</taxon>
        <taxon>Diabroticina</taxon>
        <taxon>Diabroticites</taxon>
        <taxon>Diabrotica</taxon>
    </lineage>
</organism>
<dbReference type="InParanoid" id="A0A6P7G2P5"/>
<evidence type="ECO:0000313" key="9">
    <source>
        <dbReference type="EnsemblMetazoa" id="XP_028138870.1"/>
    </source>
</evidence>
<dbReference type="InterPro" id="IPR012347">
    <property type="entry name" value="Ferritin-like"/>
</dbReference>
<evidence type="ECO:0000256" key="1">
    <source>
        <dbReference type="ARBA" id="ARBA00007513"/>
    </source>
</evidence>
<dbReference type="PANTHER" id="PTHR11431">
    <property type="entry name" value="FERRITIN"/>
    <property type="match status" value="1"/>
</dbReference>
<evidence type="ECO:0000256" key="5">
    <source>
        <dbReference type="PIRSR" id="PIRSR601519-1"/>
    </source>
</evidence>
<name>A0A6P7G2P5_DIAVI</name>
<evidence type="ECO:0000313" key="10">
    <source>
        <dbReference type="Proteomes" id="UP001652700"/>
    </source>
</evidence>
<keyword evidence="2 6" id="KW-0409">Iron storage</keyword>
<reference evidence="11" key="1">
    <citation type="submission" date="2025-04" db="UniProtKB">
        <authorList>
            <consortium name="RefSeq"/>
        </authorList>
    </citation>
    <scope>IDENTIFICATION</scope>
    <source>
        <tissue evidence="11">Whole insect</tissue>
    </source>
</reference>
<dbReference type="SUPFAM" id="SSF47240">
    <property type="entry name" value="Ferritin-like"/>
    <property type="match status" value="1"/>
</dbReference>
<feature type="signal peptide" evidence="7">
    <location>
        <begin position="1"/>
        <end position="20"/>
    </location>
</feature>
<evidence type="ECO:0000256" key="6">
    <source>
        <dbReference type="RuleBase" id="RU361145"/>
    </source>
</evidence>
<evidence type="ECO:0000256" key="4">
    <source>
        <dbReference type="ARBA" id="ARBA00023004"/>
    </source>
</evidence>
<dbReference type="GO" id="GO:0006879">
    <property type="term" value="P:intracellular iron ion homeostasis"/>
    <property type="evidence" value="ECO:0007669"/>
    <property type="project" value="UniProtKB-KW"/>
</dbReference>
<dbReference type="InterPro" id="IPR009078">
    <property type="entry name" value="Ferritin-like_SF"/>
</dbReference>
<feature type="binding site" evidence="5">
    <location>
        <position position="154"/>
    </location>
    <ligand>
        <name>Fe cation</name>
        <dbReference type="ChEBI" id="CHEBI:24875"/>
        <label>1</label>
    </ligand>
</feature>
<dbReference type="RefSeq" id="XP_028138870.1">
    <property type="nucleotide sequence ID" value="XM_028283069.1"/>
</dbReference>
<dbReference type="GO" id="GO:0008199">
    <property type="term" value="F:ferric iron binding"/>
    <property type="evidence" value="ECO:0007669"/>
    <property type="project" value="InterPro"/>
</dbReference>
<keyword evidence="4 5" id="KW-0408">Iron</keyword>
<dbReference type="InterPro" id="IPR001519">
    <property type="entry name" value="Ferritin"/>
</dbReference>